<evidence type="ECO:0000256" key="1">
    <source>
        <dbReference type="SAM" id="MobiDB-lite"/>
    </source>
</evidence>
<dbReference type="AlphaFoldDB" id="A0A179A0S0"/>
<keyword evidence="3" id="KW-1185">Reference proteome</keyword>
<dbReference type="OrthoDB" id="4138876at2759"/>
<reference evidence="2 3" key="1">
    <citation type="submission" date="2016-04" db="EMBL/GenBank/DDBJ databases">
        <title>Draft genome of Fonsecaea erecta CBS 125763.</title>
        <authorList>
            <person name="Weiss V.A."/>
            <person name="Vicente V.A."/>
            <person name="Raittz R.T."/>
            <person name="Moreno L.F."/>
            <person name="De Souza E.M."/>
            <person name="Pedrosa F.O."/>
            <person name="Steffens M.B."/>
            <person name="Faoro H."/>
            <person name="Tadra-Sfeir M.Z."/>
            <person name="Najafzadeh M.J."/>
            <person name="Felipe M.S."/>
            <person name="Teixeira M."/>
            <person name="Sun J."/>
            <person name="Xi L."/>
            <person name="Gomes R."/>
            <person name="De Azevedo C.M."/>
            <person name="Salgado C.G."/>
            <person name="Da Silva M.B."/>
            <person name="Nascimento M.F."/>
            <person name="Queiroz-Telles F."/>
            <person name="Attili D.S."/>
            <person name="Gorbushina A."/>
        </authorList>
    </citation>
    <scope>NUCLEOTIDE SEQUENCE [LARGE SCALE GENOMIC DNA]</scope>
    <source>
        <strain evidence="2 3">CBS 125763</strain>
    </source>
</reference>
<protein>
    <submittedName>
        <fullName evidence="2">Uncharacterized protein</fullName>
    </submittedName>
</protein>
<sequence length="324" mass="36882">MADSHPSTTSCNSKNDKNENNNNNMNQTLLQLNDYKLPVEITNHIISFFVPEAGLCISNDPDYDADLDTIRALLKTNLSVKQEMLRLIFHKPLNIYITNGKRCGCRQQEEFHPLNRLAFLPLVRWNEVKVYFAPKELEFPAHPGMRTCGSAWSSDKDSDIDSAELAQAVKCVADQSSALGNDLLNLRGSSLRTRAVNFKFFFEQLQGGDSVWHLDLVNCMLQRWDWTVADHSGDSPSRPELPHQVYVDISMLDLARLWRGQPTLNQCRHVCLASQHKFLSTPLGWVRGIVWKNRSATTDGKGARIIACVYLRDHDYQHTRDTNP</sequence>
<proteinExistence type="predicted"/>
<name>A0A179A0S0_9EURO</name>
<organism evidence="2 3">
    <name type="scientific">Fonsecaea erecta</name>
    <dbReference type="NCBI Taxonomy" id="1367422"/>
    <lineage>
        <taxon>Eukaryota</taxon>
        <taxon>Fungi</taxon>
        <taxon>Dikarya</taxon>
        <taxon>Ascomycota</taxon>
        <taxon>Pezizomycotina</taxon>
        <taxon>Eurotiomycetes</taxon>
        <taxon>Chaetothyriomycetidae</taxon>
        <taxon>Chaetothyriales</taxon>
        <taxon>Herpotrichiellaceae</taxon>
        <taxon>Fonsecaea</taxon>
    </lineage>
</organism>
<feature type="region of interest" description="Disordered" evidence="1">
    <location>
        <begin position="1"/>
        <end position="25"/>
    </location>
</feature>
<accession>A0A179A0S0</accession>
<dbReference type="RefSeq" id="XP_018698949.1">
    <property type="nucleotide sequence ID" value="XM_018833070.1"/>
</dbReference>
<comment type="caution">
    <text evidence="2">The sequence shown here is derived from an EMBL/GenBank/DDBJ whole genome shotgun (WGS) entry which is preliminary data.</text>
</comment>
<dbReference type="EMBL" id="LVYI01000001">
    <property type="protein sequence ID" value="OAP65582.1"/>
    <property type="molecule type" value="Genomic_DNA"/>
</dbReference>
<evidence type="ECO:0000313" key="3">
    <source>
        <dbReference type="Proteomes" id="UP000078343"/>
    </source>
</evidence>
<evidence type="ECO:0000313" key="2">
    <source>
        <dbReference type="EMBL" id="OAP65582.1"/>
    </source>
</evidence>
<dbReference type="Proteomes" id="UP000078343">
    <property type="component" value="Unassembled WGS sequence"/>
</dbReference>
<feature type="compositionally biased region" description="Polar residues" evidence="1">
    <location>
        <begin position="1"/>
        <end position="11"/>
    </location>
</feature>
<dbReference type="GeneID" id="30005724"/>
<gene>
    <name evidence="2" type="ORF">AYL99_01554</name>
</gene>